<protein>
    <submittedName>
        <fullName evidence="1">Uncharacterized protein</fullName>
    </submittedName>
</protein>
<accession>A0A182J9L0</accession>
<evidence type="ECO:0000313" key="1">
    <source>
        <dbReference type="EnsemblMetazoa" id="AATE013962-PA.1"/>
    </source>
</evidence>
<reference evidence="1" key="1">
    <citation type="submission" date="2022-08" db="UniProtKB">
        <authorList>
            <consortium name="EnsemblMetazoa"/>
        </authorList>
    </citation>
    <scope>IDENTIFICATION</scope>
    <source>
        <strain evidence="1">EBRO</strain>
    </source>
</reference>
<organism evidence="1">
    <name type="scientific">Anopheles atroparvus</name>
    <name type="common">European mosquito</name>
    <dbReference type="NCBI Taxonomy" id="41427"/>
    <lineage>
        <taxon>Eukaryota</taxon>
        <taxon>Metazoa</taxon>
        <taxon>Ecdysozoa</taxon>
        <taxon>Arthropoda</taxon>
        <taxon>Hexapoda</taxon>
        <taxon>Insecta</taxon>
        <taxon>Pterygota</taxon>
        <taxon>Neoptera</taxon>
        <taxon>Endopterygota</taxon>
        <taxon>Diptera</taxon>
        <taxon>Nematocera</taxon>
        <taxon>Culicoidea</taxon>
        <taxon>Culicidae</taxon>
        <taxon>Anophelinae</taxon>
        <taxon>Anopheles</taxon>
    </lineage>
</organism>
<dbReference type="EnsemblMetazoa" id="AATE013962-RA">
    <property type="protein sequence ID" value="AATE013962-PA.1"/>
    <property type="gene ID" value="AATE013962"/>
</dbReference>
<proteinExistence type="predicted"/>
<dbReference type="AlphaFoldDB" id="A0A182J9L0"/>
<name>A0A182J9L0_ANOAO</name>
<sequence length="126" mass="13471">MPVQLVTGGKDGFPGEFFLGTHGPLTNVMMLITLNSGTAGGSYCFCGISFFRSRTGLSAVDGGALVAFIAVPIDGGCFCTFTLLPSYLYVLQLVLAFDSGGRLIVRKSSRWFQMQIIQCTILLDDA</sequence>
<dbReference type="VEuPathDB" id="VectorBase:AATE013962"/>